<name>A0A4C1YX36_EUMVA</name>
<evidence type="ECO:0000313" key="1">
    <source>
        <dbReference type="EMBL" id="GBP79533.1"/>
    </source>
</evidence>
<proteinExistence type="predicted"/>
<sequence length="268" mass="30272">MNDFQGLVMEPEVKPKHSIIEQLILAVFGLIGIFFKCTLGFQDLTIDPDDVATNATTYELDSLPKITQVALSEIAVRNSKDVEEAVNTLKRRLHKLWTLTCCPRLKTKLNELGRKLAVAVRDHGGAAWEETIDYASKTPSRGEDLRACSVEEIESFSLLTEGAVWIPYRSFDHAAARTGATPTYQVSEMYCERYTIAVFLDIDKAFDRMWHDGLLHKLLKTGLPPALKKYLPPRAHFLRSIQGCAIRLPPDSSRSPTWQLFEAYSQRS</sequence>
<gene>
    <name evidence="1" type="ORF">EVAR_89899_1</name>
</gene>
<evidence type="ECO:0008006" key="3">
    <source>
        <dbReference type="Google" id="ProtNLM"/>
    </source>
</evidence>
<comment type="caution">
    <text evidence="1">The sequence shown here is derived from an EMBL/GenBank/DDBJ whole genome shotgun (WGS) entry which is preliminary data.</text>
</comment>
<protein>
    <recommendedName>
        <fullName evidence="3">Reverse transcriptase domain-containing protein</fullName>
    </recommendedName>
</protein>
<organism evidence="1 2">
    <name type="scientific">Eumeta variegata</name>
    <name type="common">Bagworm moth</name>
    <name type="synonym">Eumeta japonica</name>
    <dbReference type="NCBI Taxonomy" id="151549"/>
    <lineage>
        <taxon>Eukaryota</taxon>
        <taxon>Metazoa</taxon>
        <taxon>Ecdysozoa</taxon>
        <taxon>Arthropoda</taxon>
        <taxon>Hexapoda</taxon>
        <taxon>Insecta</taxon>
        <taxon>Pterygota</taxon>
        <taxon>Neoptera</taxon>
        <taxon>Endopterygota</taxon>
        <taxon>Lepidoptera</taxon>
        <taxon>Glossata</taxon>
        <taxon>Ditrysia</taxon>
        <taxon>Tineoidea</taxon>
        <taxon>Psychidae</taxon>
        <taxon>Oiketicinae</taxon>
        <taxon>Eumeta</taxon>
    </lineage>
</organism>
<accession>A0A4C1YX36</accession>
<reference evidence="1 2" key="1">
    <citation type="journal article" date="2019" name="Commun. Biol.">
        <title>The bagworm genome reveals a unique fibroin gene that provides high tensile strength.</title>
        <authorList>
            <person name="Kono N."/>
            <person name="Nakamura H."/>
            <person name="Ohtoshi R."/>
            <person name="Tomita M."/>
            <person name="Numata K."/>
            <person name="Arakawa K."/>
        </authorList>
    </citation>
    <scope>NUCLEOTIDE SEQUENCE [LARGE SCALE GENOMIC DNA]</scope>
</reference>
<evidence type="ECO:0000313" key="2">
    <source>
        <dbReference type="Proteomes" id="UP000299102"/>
    </source>
</evidence>
<dbReference type="Proteomes" id="UP000299102">
    <property type="component" value="Unassembled WGS sequence"/>
</dbReference>
<dbReference type="AlphaFoldDB" id="A0A4C1YX36"/>
<dbReference type="OrthoDB" id="9802488at2759"/>
<dbReference type="EMBL" id="BGZK01001417">
    <property type="protein sequence ID" value="GBP79533.1"/>
    <property type="molecule type" value="Genomic_DNA"/>
</dbReference>
<keyword evidence="2" id="KW-1185">Reference proteome</keyword>